<comment type="caution">
    <text evidence="1">The sequence shown here is derived from an EMBL/GenBank/DDBJ whole genome shotgun (WGS) entry which is preliminary data.</text>
</comment>
<reference evidence="1 2" key="1">
    <citation type="submission" date="2019-03" db="EMBL/GenBank/DDBJ databases">
        <title>Single cell metagenomics reveals metabolic interactions within the superorganism composed of flagellate Streblomastix strix and complex community of Bacteroidetes bacteria on its surface.</title>
        <authorList>
            <person name="Treitli S.C."/>
            <person name="Kolisko M."/>
            <person name="Husnik F."/>
            <person name="Keeling P."/>
            <person name="Hampl V."/>
        </authorList>
    </citation>
    <scope>NUCLEOTIDE SEQUENCE [LARGE SCALE GENOMIC DNA]</scope>
    <source>
        <strain evidence="1">ST1C</strain>
    </source>
</reference>
<dbReference type="SUPFAM" id="SSF48371">
    <property type="entry name" value="ARM repeat"/>
    <property type="match status" value="1"/>
</dbReference>
<protein>
    <submittedName>
        <fullName evidence="1">Uncharacterized protein</fullName>
    </submittedName>
</protein>
<dbReference type="InterPro" id="IPR011989">
    <property type="entry name" value="ARM-like"/>
</dbReference>
<dbReference type="EMBL" id="SNRW01035841">
    <property type="protein sequence ID" value="KAA6354707.1"/>
    <property type="molecule type" value="Genomic_DNA"/>
</dbReference>
<gene>
    <name evidence="1" type="ORF">EZS28_049767</name>
</gene>
<dbReference type="Gene3D" id="1.25.10.10">
    <property type="entry name" value="Leucine-rich Repeat Variant"/>
    <property type="match status" value="1"/>
</dbReference>
<accession>A0A5J4T8Z3</accession>
<evidence type="ECO:0000313" key="2">
    <source>
        <dbReference type="Proteomes" id="UP000324800"/>
    </source>
</evidence>
<organism evidence="1 2">
    <name type="scientific">Streblomastix strix</name>
    <dbReference type="NCBI Taxonomy" id="222440"/>
    <lineage>
        <taxon>Eukaryota</taxon>
        <taxon>Metamonada</taxon>
        <taxon>Preaxostyla</taxon>
        <taxon>Oxymonadida</taxon>
        <taxon>Streblomastigidae</taxon>
        <taxon>Streblomastix</taxon>
    </lineage>
</organism>
<dbReference type="AlphaFoldDB" id="A0A5J4T8Z3"/>
<dbReference type="Proteomes" id="UP000324800">
    <property type="component" value="Unassembled WGS sequence"/>
</dbReference>
<name>A0A5J4T8Z3_9EUKA</name>
<evidence type="ECO:0000313" key="1">
    <source>
        <dbReference type="EMBL" id="KAA6354707.1"/>
    </source>
</evidence>
<sequence length="93" mass="10555">MSALNGIGKLYSLFKRTDIDKEMKNKSAICIGQLFRAKQLPDEMRSEITSHLKSLVNDSDEWTKNNSIGALAYLAQNLVNNREIVKGRFKIPQ</sequence>
<dbReference type="InterPro" id="IPR016024">
    <property type="entry name" value="ARM-type_fold"/>
</dbReference>
<proteinExistence type="predicted"/>